<keyword evidence="4" id="KW-1185">Reference proteome</keyword>
<reference evidence="3 4" key="1">
    <citation type="submission" date="2017-05" db="EMBL/GenBank/DDBJ databases">
        <title>The Genome Sequence of Tsuchiyaea wingfieldii DSM 27421.</title>
        <authorList>
            <person name="Cuomo C."/>
            <person name="Passer A."/>
            <person name="Billmyre B."/>
            <person name="Heitman J."/>
        </authorList>
    </citation>
    <scope>NUCLEOTIDE SEQUENCE [LARGE SCALE GENOMIC DNA]</scope>
    <source>
        <strain evidence="3 4">DSM 27421</strain>
    </source>
</reference>
<feature type="region of interest" description="Disordered" evidence="2">
    <location>
        <begin position="1"/>
        <end position="35"/>
    </location>
</feature>
<accession>A0A5D3ASP6</accession>
<sequence length="113" mass="13101">MSVDTVSHALAHTTLSDARGPSPVSRTTSHEKDQRMQAYDEAIKKAIDEYDEEKRLDLEEDLEMLKEDGNNLKEIERIKQAAEEQIAEARAEFVENLEQGRLYLLRTEPWKEQ</sequence>
<proteinExistence type="predicted"/>
<evidence type="ECO:0000313" key="3">
    <source>
        <dbReference type="EMBL" id="TYJ54527.1"/>
    </source>
</evidence>
<comment type="caution">
    <text evidence="3">The sequence shown here is derived from an EMBL/GenBank/DDBJ whole genome shotgun (WGS) entry which is preliminary data.</text>
</comment>
<evidence type="ECO:0000256" key="1">
    <source>
        <dbReference type="SAM" id="Coils"/>
    </source>
</evidence>
<gene>
    <name evidence="3" type="ORF">B9479_004853</name>
</gene>
<organism evidence="3 4">
    <name type="scientific">Cryptococcus floricola</name>
    <dbReference type="NCBI Taxonomy" id="2591691"/>
    <lineage>
        <taxon>Eukaryota</taxon>
        <taxon>Fungi</taxon>
        <taxon>Dikarya</taxon>
        <taxon>Basidiomycota</taxon>
        <taxon>Agaricomycotina</taxon>
        <taxon>Tremellomycetes</taxon>
        <taxon>Tremellales</taxon>
        <taxon>Cryptococcaceae</taxon>
        <taxon>Cryptococcus</taxon>
    </lineage>
</organism>
<keyword evidence="1" id="KW-0175">Coiled coil</keyword>
<feature type="coiled-coil region" evidence="1">
    <location>
        <begin position="36"/>
        <end position="99"/>
    </location>
</feature>
<dbReference type="Proteomes" id="UP000322245">
    <property type="component" value="Unassembled WGS sequence"/>
</dbReference>
<dbReference type="AlphaFoldDB" id="A0A5D3ASP6"/>
<evidence type="ECO:0000313" key="4">
    <source>
        <dbReference type="Proteomes" id="UP000322245"/>
    </source>
</evidence>
<evidence type="ECO:0000256" key="2">
    <source>
        <dbReference type="SAM" id="MobiDB-lite"/>
    </source>
</evidence>
<name>A0A5D3ASP6_9TREE</name>
<protein>
    <submittedName>
        <fullName evidence="3">Uncharacterized protein</fullName>
    </submittedName>
</protein>
<dbReference type="EMBL" id="NIDF01000059">
    <property type="protein sequence ID" value="TYJ54527.1"/>
    <property type="molecule type" value="Genomic_DNA"/>
</dbReference>